<dbReference type="GeneID" id="64767006"/>
<dbReference type="InterPro" id="IPR006949">
    <property type="entry name" value="Barrel_Baseplate_J-like"/>
</dbReference>
<accession>A0A514DDT0</accession>
<evidence type="ECO:0000259" key="1">
    <source>
        <dbReference type="Pfam" id="PF04865"/>
    </source>
</evidence>
<evidence type="ECO:0000313" key="3">
    <source>
        <dbReference type="Proteomes" id="UP000316777"/>
    </source>
</evidence>
<reference evidence="2 3" key="1">
    <citation type="submission" date="2019-05" db="EMBL/GenBank/DDBJ databases">
        <authorList>
            <person name="Pope W.H."/>
            <person name="Garlena R.A."/>
            <person name="Russell D.A."/>
            <person name="Jacobs-Sera D."/>
            <person name="Hatfull G.F."/>
        </authorList>
    </citation>
    <scope>NUCLEOTIDE SEQUENCE [LARGE SCALE GENOMIC DNA]</scope>
</reference>
<keyword evidence="3" id="KW-1185">Reference proteome</keyword>
<dbReference type="KEGG" id="vg:64767006"/>
<proteinExistence type="predicted"/>
<name>A0A514DDT0_9CAUD</name>
<dbReference type="Proteomes" id="UP000316777">
    <property type="component" value="Segment"/>
</dbReference>
<dbReference type="Pfam" id="PF04865">
    <property type="entry name" value="Baseplate_J"/>
    <property type="match status" value="1"/>
</dbReference>
<dbReference type="RefSeq" id="YP_010059774.1">
    <property type="nucleotide sequence ID" value="NC_054727.1"/>
</dbReference>
<feature type="domain" description="Baseplate protein J-like barrel" evidence="1">
    <location>
        <begin position="88"/>
        <end position="182"/>
    </location>
</feature>
<organism evidence="2 3">
    <name type="scientific">Mycobacterium phage Phrappuccino</name>
    <dbReference type="NCBI Taxonomy" id="2591223"/>
    <lineage>
        <taxon>Viruses</taxon>
        <taxon>Duplodnaviria</taxon>
        <taxon>Heunggongvirae</taxon>
        <taxon>Uroviricota</taxon>
        <taxon>Caudoviricetes</taxon>
        <taxon>Phrappuccinovirus</taxon>
        <taxon>Phrappuccinovirus phrappuccino</taxon>
        <taxon>Phreappuccinovirus Phrappuccino</taxon>
    </lineage>
</organism>
<sequence length="584" mass="62576">MSRTPPEIAARIVAQLGLTAPGLDCRPGTIQRKIIDACAEAISEGHVEQYLVASLLDLDSKVGLELEQFVGNFGYGRLQGKAAEGVVRITLNTAAPQDYSIPLGTQFYTKNGVTGAGLAGGQTLYFASTQAVVLTAGSLSVDVPVQCSIVGAVGNVPPDTIIYLGNTIGAGSATNLTALTGGVNVESDTELRQRFKDTFLRNIAGTADWYRAICLQNNRVSRVAVYGPTTLYRTQIAAPAATAALSLNQDVKYVWPDMHSCFTNLGQEDQVFYSPTYDYTLTSGASPVFTRVSTGEIETGDIVDLEFQYVTRCSRNDPVNDITNKVDVFVDGVESHSVTEKTVVSAAALSATSTNPLYTGNFVRIGSTGSPSAGNRFMRLGSVPVVTFPATITVDGVVFTQGVHYHLVRDTTLRAGSPQEVSGIEWEDEGPANGTELTLSYVYNQVPEVISHVMSATKQVGSDVMVHQAKFVYLRPCLSIEYERAYSVQSVNSAIDIQLKGFFSNQPYGAQMKLSSIALVVQQVLGVANVKVTTSAEAPDDYGVEVYNSAEDPAPAQVYTDDFKLDDNALPIFVEATILRKATP</sequence>
<gene>
    <name evidence="2" type="primary">85</name>
    <name evidence="2" type="ORF">SEA_PHRAPPUCCINO_85</name>
</gene>
<dbReference type="EMBL" id="MK937592">
    <property type="protein sequence ID" value="QDH91760.1"/>
    <property type="molecule type" value="Genomic_DNA"/>
</dbReference>
<evidence type="ECO:0000313" key="2">
    <source>
        <dbReference type="EMBL" id="QDH91760.1"/>
    </source>
</evidence>
<protein>
    <submittedName>
        <fullName evidence="2">Baseplate J protein</fullName>
    </submittedName>
</protein>